<dbReference type="InterPro" id="IPR001736">
    <property type="entry name" value="PLipase_D/transphosphatidylase"/>
</dbReference>
<dbReference type="InterPro" id="IPR025202">
    <property type="entry name" value="PLD-like_dom"/>
</dbReference>
<dbReference type="GO" id="GO:0004519">
    <property type="term" value="F:endonuclease activity"/>
    <property type="evidence" value="ECO:0007669"/>
    <property type="project" value="UniProtKB-KW"/>
</dbReference>
<evidence type="ECO:0000259" key="1">
    <source>
        <dbReference type="PROSITE" id="PS50035"/>
    </source>
</evidence>
<gene>
    <name evidence="2" type="ORF">MNODULE_18795</name>
</gene>
<dbReference type="GO" id="GO:0006793">
    <property type="term" value="P:phosphorus metabolic process"/>
    <property type="evidence" value="ECO:0007669"/>
    <property type="project" value="UniProtKB-ARBA"/>
</dbReference>
<dbReference type="SUPFAM" id="SSF56024">
    <property type="entry name" value="Phospholipase D/nuclease"/>
    <property type="match status" value="1"/>
</dbReference>
<dbReference type="Pfam" id="PF13091">
    <property type="entry name" value="PLDc_2"/>
    <property type="match status" value="1"/>
</dbReference>
<evidence type="ECO:0000313" key="2">
    <source>
        <dbReference type="EMBL" id="NKE72803.1"/>
    </source>
</evidence>
<comment type="caution">
    <text evidence="2">The sequence shown here is derived from an EMBL/GenBank/DDBJ whole genome shotgun (WGS) entry which is preliminary data.</text>
</comment>
<keyword evidence="2" id="KW-0255">Endonuclease</keyword>
<dbReference type="RefSeq" id="WP_168062740.1">
    <property type="nucleotide sequence ID" value="NZ_VTOW01000004.1"/>
</dbReference>
<keyword evidence="2" id="KW-0540">Nuclease</keyword>
<evidence type="ECO:0000313" key="3">
    <source>
        <dbReference type="Proteomes" id="UP000534783"/>
    </source>
</evidence>
<keyword evidence="2" id="KW-0378">Hydrolase</keyword>
<proteinExistence type="predicted"/>
<dbReference type="EMBL" id="VTOW01000004">
    <property type="protein sequence ID" value="NKE72803.1"/>
    <property type="molecule type" value="Genomic_DNA"/>
</dbReference>
<dbReference type="Gene3D" id="3.30.870.10">
    <property type="entry name" value="Endonuclease Chain A"/>
    <property type="match status" value="1"/>
</dbReference>
<accession>A0A7X6ICL4</accession>
<feature type="domain" description="PLD phosphodiesterase" evidence="1">
    <location>
        <begin position="96"/>
        <end position="126"/>
    </location>
</feature>
<keyword evidence="3" id="KW-1185">Reference proteome</keyword>
<name>A0A7X6ICL4_9BACT</name>
<dbReference type="AlphaFoldDB" id="A0A7X6ICL4"/>
<dbReference type="PROSITE" id="PS50035">
    <property type="entry name" value="PLD"/>
    <property type="match status" value="1"/>
</dbReference>
<dbReference type="Proteomes" id="UP000534783">
    <property type="component" value="Unassembled WGS sequence"/>
</dbReference>
<organism evidence="2 3">
    <name type="scientific">Candidatus Manganitrophus noduliformans</name>
    <dbReference type="NCBI Taxonomy" id="2606439"/>
    <lineage>
        <taxon>Bacteria</taxon>
        <taxon>Pseudomonadati</taxon>
        <taxon>Nitrospirota</taxon>
        <taxon>Nitrospiria</taxon>
        <taxon>Candidatus Troglogloeales</taxon>
        <taxon>Candidatus Manganitrophaceae</taxon>
        <taxon>Candidatus Manganitrophus</taxon>
    </lineage>
</organism>
<reference evidence="2 3" key="1">
    <citation type="journal article" date="2020" name="Nature">
        <title>Bacterial chemolithoautotrophy via manganese oxidation.</title>
        <authorList>
            <person name="Yu H."/>
            <person name="Leadbetter J.R."/>
        </authorList>
    </citation>
    <scope>NUCLEOTIDE SEQUENCE [LARGE SCALE GENOMIC DNA]</scope>
    <source>
        <strain evidence="2 3">Mn-1</strain>
    </source>
</reference>
<protein>
    <submittedName>
        <fullName evidence="2">NgoFVII family restriction endonuclease</fullName>
    </submittedName>
</protein>
<sequence length="347" mass="40123">MANGANLEIIENSGPNNLRDALRAKLANASDVSIAVAFITESGLDEIIQSLRQAASRGKVRLLTGLYQRVTEPKALKTLLRVQRETRSNLSVRLSREPQFHRKIYLVENRTHANAIIGSSNLTREGLRSGGELCLMTSLSKSHRAYSRLKEVFEKDWHKRRAVPLTPDQIERYDKSRSASGNKDNYTANQLKKILGVDPKHEKAILKDEPITFWRDGITGYVKDRTEKIISESTNWDDKYYSWFGTSGQHQYRNGDRIFMFDFPANTFHLVEVKDMTRSSIPTPDGRHFVAFTRVGRRKRNMTNKFWNELSGFNIKKKNVRRTRKLRPSGVERLMSMLPTRKKRRRK</sequence>